<evidence type="ECO:0000313" key="3">
    <source>
        <dbReference type="EMBL" id="NNH21613.1"/>
    </source>
</evidence>
<feature type="compositionally biased region" description="Low complexity" evidence="1">
    <location>
        <begin position="98"/>
        <end position="129"/>
    </location>
</feature>
<protein>
    <submittedName>
        <fullName evidence="3">Uncharacterized protein</fullName>
    </submittedName>
</protein>
<dbReference type="RefSeq" id="WP_171201475.1">
    <property type="nucleotide sequence ID" value="NZ_BAAANP010000011.1"/>
</dbReference>
<evidence type="ECO:0000256" key="2">
    <source>
        <dbReference type="SAM" id="SignalP"/>
    </source>
</evidence>
<keyword evidence="2" id="KW-0732">Signal</keyword>
<evidence type="ECO:0000313" key="4">
    <source>
        <dbReference type="Proteomes" id="UP000555552"/>
    </source>
</evidence>
<sequence>MRRSRSRALPVLAVTAALALAGCSFQGGVDEDDSGPTPATSATTAPADPSPSGTPSTAPTDDATPQSATTSPDASASAPSETTPSGTDEPAAGGSGSSDGSASSGSGSDAGSDGASGGAAPAPTATSGGADAGAGAGGGSASGDGSASGGSAGAAGGGSSSDGLQEIRFPAGQTSTTVRGQAPARQGPQYVFAASAGQEASVSITSDGDAVGFDLVAPDGTPLKTTMSSATSGSWTLPADGDYVVGLATADAGIPYALTLTIR</sequence>
<dbReference type="PROSITE" id="PS51257">
    <property type="entry name" value="PROKAR_LIPOPROTEIN"/>
    <property type="match status" value="1"/>
</dbReference>
<reference evidence="3 4" key="1">
    <citation type="submission" date="2020-05" db="EMBL/GenBank/DDBJ databases">
        <title>MicrobeNet Type strains.</title>
        <authorList>
            <person name="Nicholson A.C."/>
        </authorList>
    </citation>
    <scope>NUCLEOTIDE SEQUENCE [LARGE SCALE GENOMIC DNA]</scope>
    <source>
        <strain evidence="3 4">JCM 14547</strain>
    </source>
</reference>
<dbReference type="Gene3D" id="2.60.120.380">
    <property type="match status" value="1"/>
</dbReference>
<keyword evidence="4" id="KW-1185">Reference proteome</keyword>
<accession>A0A849BK19</accession>
<name>A0A849BK19_9ACTN</name>
<dbReference type="Proteomes" id="UP000555552">
    <property type="component" value="Unassembled WGS sequence"/>
</dbReference>
<feature type="signal peptide" evidence="2">
    <location>
        <begin position="1"/>
        <end position="21"/>
    </location>
</feature>
<comment type="caution">
    <text evidence="3">The sequence shown here is derived from an EMBL/GenBank/DDBJ whole genome shotgun (WGS) entry which is preliminary data.</text>
</comment>
<organism evidence="3 4">
    <name type="scientific">Pseudokineococcus marinus</name>
    <dbReference type="NCBI Taxonomy" id="351215"/>
    <lineage>
        <taxon>Bacteria</taxon>
        <taxon>Bacillati</taxon>
        <taxon>Actinomycetota</taxon>
        <taxon>Actinomycetes</taxon>
        <taxon>Kineosporiales</taxon>
        <taxon>Kineosporiaceae</taxon>
        <taxon>Pseudokineococcus</taxon>
    </lineage>
</organism>
<evidence type="ECO:0000256" key="1">
    <source>
        <dbReference type="SAM" id="MobiDB-lite"/>
    </source>
</evidence>
<feature type="chain" id="PRO_5039703046" evidence="2">
    <location>
        <begin position="22"/>
        <end position="263"/>
    </location>
</feature>
<dbReference type="EMBL" id="JABEMA010000003">
    <property type="protein sequence ID" value="NNH21613.1"/>
    <property type="molecule type" value="Genomic_DNA"/>
</dbReference>
<feature type="compositionally biased region" description="Gly residues" evidence="1">
    <location>
        <begin position="130"/>
        <end position="160"/>
    </location>
</feature>
<gene>
    <name evidence="3" type="ORF">HLB09_00635</name>
</gene>
<proteinExistence type="predicted"/>
<dbReference type="AlphaFoldDB" id="A0A849BK19"/>
<feature type="compositionally biased region" description="Low complexity" evidence="1">
    <location>
        <begin position="35"/>
        <end position="87"/>
    </location>
</feature>
<feature type="region of interest" description="Disordered" evidence="1">
    <location>
        <begin position="25"/>
        <end position="166"/>
    </location>
</feature>